<feature type="compositionally biased region" description="Pro residues" evidence="1">
    <location>
        <begin position="56"/>
        <end position="69"/>
    </location>
</feature>
<feature type="compositionally biased region" description="Pro residues" evidence="1">
    <location>
        <begin position="79"/>
        <end position="89"/>
    </location>
</feature>
<dbReference type="KEGG" id="cci:CC1G_09143"/>
<dbReference type="EMBL" id="AACS02000002">
    <property type="protein sequence ID" value="EAU81957.1"/>
    <property type="molecule type" value="Genomic_DNA"/>
</dbReference>
<protein>
    <submittedName>
        <fullName evidence="3">Uncharacterized protein</fullName>
    </submittedName>
</protein>
<organism evidence="3 4">
    <name type="scientific">Coprinopsis cinerea (strain Okayama-7 / 130 / ATCC MYA-4618 / FGSC 9003)</name>
    <name type="common">Inky cap fungus</name>
    <name type="synonym">Hormographiella aspergillata</name>
    <dbReference type="NCBI Taxonomy" id="240176"/>
    <lineage>
        <taxon>Eukaryota</taxon>
        <taxon>Fungi</taxon>
        <taxon>Dikarya</taxon>
        <taxon>Basidiomycota</taxon>
        <taxon>Agaricomycotina</taxon>
        <taxon>Agaricomycetes</taxon>
        <taxon>Agaricomycetidae</taxon>
        <taxon>Agaricales</taxon>
        <taxon>Agaricineae</taxon>
        <taxon>Psathyrellaceae</taxon>
        <taxon>Coprinopsis</taxon>
    </lineage>
</organism>
<accession>A8P9P6</accession>
<keyword evidence="4" id="KW-1185">Reference proteome</keyword>
<dbReference type="PROSITE" id="PS51257">
    <property type="entry name" value="PROKAR_LIPOPROTEIN"/>
    <property type="match status" value="1"/>
</dbReference>
<keyword evidence="2" id="KW-0732">Signal</keyword>
<reference evidence="3 4" key="1">
    <citation type="journal article" date="2010" name="Proc. Natl. Acad. Sci. U.S.A.">
        <title>Insights into evolution of multicellular fungi from the assembled chromosomes of the mushroom Coprinopsis cinerea (Coprinus cinereus).</title>
        <authorList>
            <person name="Stajich J.E."/>
            <person name="Wilke S.K."/>
            <person name="Ahren D."/>
            <person name="Au C.H."/>
            <person name="Birren B.W."/>
            <person name="Borodovsky M."/>
            <person name="Burns C."/>
            <person name="Canback B."/>
            <person name="Casselton L.A."/>
            <person name="Cheng C.K."/>
            <person name="Deng J."/>
            <person name="Dietrich F.S."/>
            <person name="Fargo D.C."/>
            <person name="Farman M.L."/>
            <person name="Gathman A.C."/>
            <person name="Goldberg J."/>
            <person name="Guigo R."/>
            <person name="Hoegger P.J."/>
            <person name="Hooker J.B."/>
            <person name="Huggins A."/>
            <person name="James T.Y."/>
            <person name="Kamada T."/>
            <person name="Kilaru S."/>
            <person name="Kodira C."/>
            <person name="Kues U."/>
            <person name="Kupfer D."/>
            <person name="Kwan H.S."/>
            <person name="Lomsadze A."/>
            <person name="Li W."/>
            <person name="Lilly W.W."/>
            <person name="Ma L.J."/>
            <person name="Mackey A.J."/>
            <person name="Manning G."/>
            <person name="Martin F."/>
            <person name="Muraguchi H."/>
            <person name="Natvig D.O."/>
            <person name="Palmerini H."/>
            <person name="Ramesh M.A."/>
            <person name="Rehmeyer C.J."/>
            <person name="Roe B.A."/>
            <person name="Shenoy N."/>
            <person name="Stanke M."/>
            <person name="Ter-Hovhannisyan V."/>
            <person name="Tunlid A."/>
            <person name="Velagapudi R."/>
            <person name="Vision T.J."/>
            <person name="Zeng Q."/>
            <person name="Zolan M.E."/>
            <person name="Pukkila P.J."/>
        </authorList>
    </citation>
    <scope>NUCLEOTIDE SEQUENCE [LARGE SCALE GENOMIC DNA]</scope>
    <source>
        <strain evidence="4">Okayama-7 / 130 / ATCC MYA-4618 / FGSC 9003</strain>
    </source>
</reference>
<proteinExistence type="predicted"/>
<evidence type="ECO:0000256" key="2">
    <source>
        <dbReference type="SAM" id="SignalP"/>
    </source>
</evidence>
<dbReference type="GeneID" id="6016427"/>
<feature type="chain" id="PRO_5002727649" evidence="2">
    <location>
        <begin position="21"/>
        <end position="103"/>
    </location>
</feature>
<evidence type="ECO:0000313" key="3">
    <source>
        <dbReference type="EMBL" id="EAU81957.1"/>
    </source>
</evidence>
<dbReference type="RefSeq" id="XP_001839809.1">
    <property type="nucleotide sequence ID" value="XM_001839757.1"/>
</dbReference>
<name>A8P9P6_COPC7</name>
<sequence length="103" mass="11151">MKLNIPAVIIYSLLVGACRAVAAPIRTPAAADRQHGPCRDLGRKALFRRYDYKLQPEPPEFPPTAPPSPVIAAGVIAPPNSPISAPQPLPSVRSRPPRRRDTN</sequence>
<dbReference type="InParanoid" id="A8P9P6"/>
<gene>
    <name evidence="3" type="ORF">CC1G_09143</name>
</gene>
<evidence type="ECO:0000313" key="4">
    <source>
        <dbReference type="Proteomes" id="UP000001861"/>
    </source>
</evidence>
<dbReference type="VEuPathDB" id="FungiDB:CC1G_09143"/>
<dbReference type="AlphaFoldDB" id="A8P9P6"/>
<dbReference type="Proteomes" id="UP000001861">
    <property type="component" value="Unassembled WGS sequence"/>
</dbReference>
<feature type="signal peptide" evidence="2">
    <location>
        <begin position="1"/>
        <end position="20"/>
    </location>
</feature>
<comment type="caution">
    <text evidence="3">The sequence shown here is derived from an EMBL/GenBank/DDBJ whole genome shotgun (WGS) entry which is preliminary data.</text>
</comment>
<feature type="region of interest" description="Disordered" evidence="1">
    <location>
        <begin position="56"/>
        <end position="103"/>
    </location>
</feature>
<evidence type="ECO:0000256" key="1">
    <source>
        <dbReference type="SAM" id="MobiDB-lite"/>
    </source>
</evidence>